<feature type="transmembrane region" description="Helical" evidence="6">
    <location>
        <begin position="111"/>
        <end position="132"/>
    </location>
</feature>
<dbReference type="EMBL" id="CACRXK020007656">
    <property type="protein sequence ID" value="CAB4012842.1"/>
    <property type="molecule type" value="Genomic_DNA"/>
</dbReference>
<feature type="compositionally biased region" description="Basic and acidic residues" evidence="5">
    <location>
        <begin position="459"/>
        <end position="488"/>
    </location>
</feature>
<gene>
    <name evidence="7" type="ORF">PACLA_8A057493</name>
</gene>
<keyword evidence="6" id="KW-1133">Transmembrane helix</keyword>
<feature type="region of interest" description="Disordered" evidence="5">
    <location>
        <begin position="252"/>
        <end position="276"/>
    </location>
</feature>
<evidence type="ECO:0000256" key="2">
    <source>
        <dbReference type="ARBA" id="ARBA00022679"/>
    </source>
</evidence>
<feature type="compositionally biased region" description="Acidic residues" evidence="5">
    <location>
        <begin position="262"/>
        <end position="273"/>
    </location>
</feature>
<proteinExistence type="predicted"/>
<feature type="region of interest" description="Disordered" evidence="5">
    <location>
        <begin position="446"/>
        <end position="488"/>
    </location>
</feature>
<keyword evidence="3" id="KW-0256">Endoplasmic reticulum</keyword>
<evidence type="ECO:0000256" key="3">
    <source>
        <dbReference type="ARBA" id="ARBA00022824"/>
    </source>
</evidence>
<dbReference type="PANTHER" id="PTHR10408">
    <property type="entry name" value="STEROL O-ACYLTRANSFERASE"/>
    <property type="match status" value="1"/>
</dbReference>
<comment type="subcellular location">
    <subcellularLocation>
        <location evidence="1">Endoplasmic reticulum membrane</location>
        <topology evidence="1">Multi-pass membrane protein</topology>
    </subcellularLocation>
</comment>
<dbReference type="InterPro" id="IPR014371">
    <property type="entry name" value="Oat_ACAT_DAG_ARE"/>
</dbReference>
<evidence type="ECO:0000256" key="6">
    <source>
        <dbReference type="SAM" id="Phobius"/>
    </source>
</evidence>
<dbReference type="GO" id="GO:0008203">
    <property type="term" value="P:cholesterol metabolic process"/>
    <property type="evidence" value="ECO:0007669"/>
    <property type="project" value="TreeGrafter"/>
</dbReference>
<comment type="caution">
    <text evidence="7">The sequence shown here is derived from an EMBL/GenBank/DDBJ whole genome shotgun (WGS) entry which is preliminary data.</text>
</comment>
<feature type="transmembrane region" description="Helical" evidence="6">
    <location>
        <begin position="280"/>
        <end position="297"/>
    </location>
</feature>
<feature type="transmembrane region" description="Helical" evidence="6">
    <location>
        <begin position="152"/>
        <end position="176"/>
    </location>
</feature>
<keyword evidence="6" id="KW-0812">Transmembrane</keyword>
<keyword evidence="8" id="KW-1185">Reference proteome</keyword>
<accession>A0A6S7J636</accession>
<evidence type="ECO:0000313" key="7">
    <source>
        <dbReference type="EMBL" id="CAB4012842.1"/>
    </source>
</evidence>
<evidence type="ECO:0000256" key="5">
    <source>
        <dbReference type="SAM" id="MobiDB-lite"/>
    </source>
</evidence>
<dbReference type="AlphaFoldDB" id="A0A6S7J636"/>
<dbReference type="GO" id="GO:0005789">
    <property type="term" value="C:endoplasmic reticulum membrane"/>
    <property type="evidence" value="ECO:0007669"/>
    <property type="project" value="UniProtKB-SubCell"/>
</dbReference>
<name>A0A6S7J636_PARCT</name>
<keyword evidence="2" id="KW-0808">Transferase</keyword>
<feature type="transmembrane region" description="Helical" evidence="6">
    <location>
        <begin position="351"/>
        <end position="378"/>
    </location>
</feature>
<feature type="transmembrane region" description="Helical" evidence="6">
    <location>
        <begin position="309"/>
        <end position="331"/>
    </location>
</feature>
<dbReference type="GO" id="GO:0008374">
    <property type="term" value="F:O-acyltransferase activity"/>
    <property type="evidence" value="ECO:0007669"/>
    <property type="project" value="InterPro"/>
</dbReference>
<keyword evidence="6" id="KW-0472">Membrane</keyword>
<evidence type="ECO:0000256" key="4">
    <source>
        <dbReference type="ARBA" id="ARBA00023315"/>
    </source>
</evidence>
<evidence type="ECO:0000313" key="8">
    <source>
        <dbReference type="Proteomes" id="UP001152795"/>
    </source>
</evidence>
<evidence type="ECO:0000256" key="1">
    <source>
        <dbReference type="ARBA" id="ARBA00004477"/>
    </source>
</evidence>
<dbReference type="PANTHER" id="PTHR10408:SF8">
    <property type="entry name" value="O-ACYLTRANSFERASE"/>
    <property type="match status" value="1"/>
</dbReference>
<dbReference type="OrthoDB" id="10039049at2759"/>
<keyword evidence="4" id="KW-0012">Acyltransferase</keyword>
<dbReference type="Proteomes" id="UP001152795">
    <property type="component" value="Unassembled WGS sequence"/>
</dbReference>
<protein>
    <submittedName>
        <fullName evidence="7">Sterol O-acyltransferase 1-like</fullName>
    </submittedName>
</protein>
<feature type="region of interest" description="Disordered" evidence="5">
    <location>
        <begin position="67"/>
        <end position="87"/>
    </location>
</feature>
<sequence>MMANTKQMHVEMHSQFPELDTRENKIKMRREQLRAKAESVKEKLIGQLQDSFNSSLDNLLDDFLTDSGDGSRNGAKEQVTSSRNHMDSRKVFKARQSVLTDLLEVSHIRTIYNIFVAILIVFSLNTLAYDYIEHGRLVVDFSILTWAFGNTSVVVVTWILMQLQVLLAYPLFIAWVSTRVTAPKVVDLIWLGVFFVYLAILFIFPLNDILSNKLPPVSRVIITMEQIRFYMKIHSFVREVAPRVIAADKRNKGVDKKNSDDEKTDDEGYDDDSISNNNNIPGFSQFLYFLFAPTLVYRDSYPQTPTIRWRYVVTNFAQVVGCVFYTYYIFARFCVPVFRDTGKNPPNLKRFILSVFNAMLPGTLVLVLGFFCILHSWLNAFAEMLKFADRMFYQVYGNLFQLFKYWIRFCEITNCRGYYFPKFVYPNPLCQLSLWEETGACTKRRNVETKRPKRNGRNHRNDTTETKRPKRNNRNETTETTETKRPKM</sequence>
<reference evidence="7" key="1">
    <citation type="submission" date="2020-04" db="EMBL/GenBank/DDBJ databases">
        <authorList>
            <person name="Alioto T."/>
            <person name="Alioto T."/>
            <person name="Gomez Garrido J."/>
        </authorList>
    </citation>
    <scope>NUCLEOTIDE SEQUENCE</scope>
    <source>
        <strain evidence="7">A484AB</strain>
    </source>
</reference>
<feature type="transmembrane region" description="Helical" evidence="6">
    <location>
        <begin position="188"/>
        <end position="206"/>
    </location>
</feature>
<organism evidence="7 8">
    <name type="scientific">Paramuricea clavata</name>
    <name type="common">Red gorgonian</name>
    <name type="synonym">Violescent sea-whip</name>
    <dbReference type="NCBI Taxonomy" id="317549"/>
    <lineage>
        <taxon>Eukaryota</taxon>
        <taxon>Metazoa</taxon>
        <taxon>Cnidaria</taxon>
        <taxon>Anthozoa</taxon>
        <taxon>Octocorallia</taxon>
        <taxon>Malacalcyonacea</taxon>
        <taxon>Plexauridae</taxon>
        <taxon>Paramuricea</taxon>
    </lineage>
</organism>
<feature type="compositionally biased region" description="Basic and acidic residues" evidence="5">
    <location>
        <begin position="252"/>
        <end position="261"/>
    </location>
</feature>